<sequence>MGSRFKKRYLQAKSSQTFDAIRRSEFDYVRRDQDPGCESHLSVLWNLESSQAVTAPLGLARKESTDCAGDWLTVKRREQRSKESPKNSDPAPEAQQRSPRRPPPLPKQHLKVILRPRECLVFSKWLTPVIARAVLTAGGYPRTTPTHNLIVRIESKQNIAVVSTFSEDMAARIRDINTVHLGAKEYAVATYIAPPANSARGVAHGIPQGTTYAELMRGLYAHKRNILQAQMLGPCATALITFEGRTVPMYITFDGGELRCLPYRHTVKVCNACHQMGHRTDVCPHPDKPTCERCGAAEPSDRHDSKLKCSLCDGDHATASKECPKRLLPAPRSSHRPLKEQAHKENTTAKHPRKVQELRVEIAELRAQLKEERSRNKPPMQASSPEPRTPPQRASTASVVQDTVEEKEHRGAARAESDSPTDRCASNSLRKRDLEDRKSSSTQHSYRVAEYKQWTRAGRGISVGRFQPRYTW</sequence>
<comment type="caution">
    <text evidence="1">The sequence shown here is derived from an EMBL/GenBank/DDBJ whole genome shotgun (WGS) entry which is preliminary data.</text>
</comment>
<name>A0ACB8DP66_DERSI</name>
<evidence type="ECO:0000313" key="2">
    <source>
        <dbReference type="Proteomes" id="UP000821865"/>
    </source>
</evidence>
<dbReference type="EMBL" id="CM023479">
    <property type="protein sequence ID" value="KAH7974164.1"/>
    <property type="molecule type" value="Genomic_DNA"/>
</dbReference>
<dbReference type="Proteomes" id="UP000821865">
    <property type="component" value="Chromosome 10"/>
</dbReference>
<evidence type="ECO:0000313" key="1">
    <source>
        <dbReference type="EMBL" id="KAH7974164.1"/>
    </source>
</evidence>
<reference evidence="1" key="1">
    <citation type="submission" date="2020-05" db="EMBL/GenBank/DDBJ databases">
        <title>Large-scale comparative analyses of tick genomes elucidate their genetic diversity and vector capacities.</title>
        <authorList>
            <person name="Jia N."/>
            <person name="Wang J."/>
            <person name="Shi W."/>
            <person name="Du L."/>
            <person name="Sun Y."/>
            <person name="Zhan W."/>
            <person name="Jiang J."/>
            <person name="Wang Q."/>
            <person name="Zhang B."/>
            <person name="Ji P."/>
            <person name="Sakyi L.B."/>
            <person name="Cui X."/>
            <person name="Yuan T."/>
            <person name="Jiang B."/>
            <person name="Yang W."/>
            <person name="Lam T.T.-Y."/>
            <person name="Chang Q."/>
            <person name="Ding S."/>
            <person name="Wang X."/>
            <person name="Zhu J."/>
            <person name="Ruan X."/>
            <person name="Zhao L."/>
            <person name="Wei J."/>
            <person name="Que T."/>
            <person name="Du C."/>
            <person name="Cheng J."/>
            <person name="Dai P."/>
            <person name="Han X."/>
            <person name="Huang E."/>
            <person name="Gao Y."/>
            <person name="Liu J."/>
            <person name="Shao H."/>
            <person name="Ye R."/>
            <person name="Li L."/>
            <person name="Wei W."/>
            <person name="Wang X."/>
            <person name="Wang C."/>
            <person name="Yang T."/>
            <person name="Huo Q."/>
            <person name="Li W."/>
            <person name="Guo W."/>
            <person name="Chen H."/>
            <person name="Zhou L."/>
            <person name="Ni X."/>
            <person name="Tian J."/>
            <person name="Zhou Y."/>
            <person name="Sheng Y."/>
            <person name="Liu T."/>
            <person name="Pan Y."/>
            <person name="Xia L."/>
            <person name="Li J."/>
            <person name="Zhao F."/>
            <person name="Cao W."/>
        </authorList>
    </citation>
    <scope>NUCLEOTIDE SEQUENCE</scope>
    <source>
        <strain evidence="1">Dsil-2018</strain>
    </source>
</reference>
<gene>
    <name evidence="1" type="ORF">HPB49_010785</name>
</gene>
<proteinExistence type="predicted"/>
<keyword evidence="2" id="KW-1185">Reference proteome</keyword>
<organism evidence="1 2">
    <name type="scientific">Dermacentor silvarum</name>
    <name type="common">Tick</name>
    <dbReference type="NCBI Taxonomy" id="543639"/>
    <lineage>
        <taxon>Eukaryota</taxon>
        <taxon>Metazoa</taxon>
        <taxon>Ecdysozoa</taxon>
        <taxon>Arthropoda</taxon>
        <taxon>Chelicerata</taxon>
        <taxon>Arachnida</taxon>
        <taxon>Acari</taxon>
        <taxon>Parasitiformes</taxon>
        <taxon>Ixodida</taxon>
        <taxon>Ixodoidea</taxon>
        <taxon>Ixodidae</taxon>
        <taxon>Rhipicephalinae</taxon>
        <taxon>Dermacentor</taxon>
    </lineage>
</organism>
<protein>
    <submittedName>
        <fullName evidence="1">Uncharacterized protein</fullName>
    </submittedName>
</protein>
<accession>A0ACB8DP66</accession>